<organism evidence="1 2">
    <name type="scientific">Chondrus crispus</name>
    <name type="common">Carrageen Irish moss</name>
    <name type="synonym">Polymorpha crispa</name>
    <dbReference type="NCBI Taxonomy" id="2769"/>
    <lineage>
        <taxon>Eukaryota</taxon>
        <taxon>Rhodophyta</taxon>
        <taxon>Florideophyceae</taxon>
        <taxon>Rhodymeniophycidae</taxon>
        <taxon>Gigartinales</taxon>
        <taxon>Gigartinaceae</taxon>
        <taxon>Chondrus</taxon>
    </lineage>
</organism>
<dbReference type="KEGG" id="ccp:CHC_T00001146001"/>
<accession>R7QJ75</accession>
<dbReference type="AlphaFoldDB" id="R7QJ75"/>
<gene>
    <name evidence="1" type="ORF">CHC_T00001146001</name>
</gene>
<dbReference type="RefSeq" id="XP_005718467.1">
    <property type="nucleotide sequence ID" value="XM_005718410.1"/>
</dbReference>
<protein>
    <submittedName>
        <fullName evidence="1">Uncharacterized protein</fullName>
    </submittedName>
</protein>
<sequence>MRASLLQYNRLPFKLQGTSTFPKLTSSSSALSFSTLVAPSPSRYASTKATTAISTNKPPILYTTLDPYLCMTHPPTPVPTVYAIVLSPAATACPVAASSFGVRSATNATVAVSMAAKVTPCSGSNSRTTHPLGAIVYPKPRTTYARQPMTASAGAPTWCSSLGAIANRGISNTTVTTTLSPHTKLVACRSYLKKRKRRFSTRLMPNDSQKNMLKYKTVGRPPAVRMRLMAGSAAMDMGVSLSSFCNPSSVAWSFSLCNSSSVAGSSCSLCNPSCTRVSSISGASSMWRSWGTSSFLILHLSNTSSATT</sequence>
<dbReference type="Gramene" id="CDF38562">
    <property type="protein sequence ID" value="CDF38562"/>
    <property type="gene ID" value="CHC_T00001146001"/>
</dbReference>
<proteinExistence type="predicted"/>
<keyword evidence="2" id="KW-1185">Reference proteome</keyword>
<dbReference type="GeneID" id="17326194"/>
<dbReference type="EMBL" id="HG001945">
    <property type="protein sequence ID" value="CDF38562.1"/>
    <property type="molecule type" value="Genomic_DNA"/>
</dbReference>
<evidence type="ECO:0000313" key="2">
    <source>
        <dbReference type="Proteomes" id="UP000012073"/>
    </source>
</evidence>
<reference evidence="2" key="1">
    <citation type="journal article" date="2013" name="Proc. Natl. Acad. Sci. U.S.A.">
        <title>Genome structure and metabolic features in the red seaweed Chondrus crispus shed light on evolution of the Archaeplastida.</title>
        <authorList>
            <person name="Collen J."/>
            <person name="Porcel B."/>
            <person name="Carre W."/>
            <person name="Ball S.G."/>
            <person name="Chaparro C."/>
            <person name="Tonon T."/>
            <person name="Barbeyron T."/>
            <person name="Michel G."/>
            <person name="Noel B."/>
            <person name="Valentin K."/>
            <person name="Elias M."/>
            <person name="Artiguenave F."/>
            <person name="Arun A."/>
            <person name="Aury J.M."/>
            <person name="Barbosa-Neto J.F."/>
            <person name="Bothwell J.H."/>
            <person name="Bouget F.Y."/>
            <person name="Brillet L."/>
            <person name="Cabello-Hurtado F."/>
            <person name="Capella-Gutierrez S."/>
            <person name="Charrier B."/>
            <person name="Cladiere L."/>
            <person name="Cock J.M."/>
            <person name="Coelho S.M."/>
            <person name="Colleoni C."/>
            <person name="Czjzek M."/>
            <person name="Da Silva C."/>
            <person name="Delage L."/>
            <person name="Denoeud F."/>
            <person name="Deschamps P."/>
            <person name="Dittami S.M."/>
            <person name="Gabaldon T."/>
            <person name="Gachon C.M."/>
            <person name="Groisillier A."/>
            <person name="Herve C."/>
            <person name="Jabbari K."/>
            <person name="Katinka M."/>
            <person name="Kloareg B."/>
            <person name="Kowalczyk N."/>
            <person name="Labadie K."/>
            <person name="Leblanc C."/>
            <person name="Lopez P.J."/>
            <person name="McLachlan D.H."/>
            <person name="Meslet-Cladiere L."/>
            <person name="Moustafa A."/>
            <person name="Nehr Z."/>
            <person name="Nyvall Collen P."/>
            <person name="Panaud O."/>
            <person name="Partensky F."/>
            <person name="Poulain J."/>
            <person name="Rensing S.A."/>
            <person name="Rousvoal S."/>
            <person name="Samson G."/>
            <person name="Symeonidi A."/>
            <person name="Weissenbach J."/>
            <person name="Zambounis A."/>
            <person name="Wincker P."/>
            <person name="Boyen C."/>
        </authorList>
    </citation>
    <scope>NUCLEOTIDE SEQUENCE [LARGE SCALE GENOMIC DNA]</scope>
    <source>
        <strain evidence="2">cv. Stackhouse</strain>
    </source>
</reference>
<evidence type="ECO:0000313" key="1">
    <source>
        <dbReference type="EMBL" id="CDF38562.1"/>
    </source>
</evidence>
<name>R7QJ75_CHOCR</name>
<dbReference type="Proteomes" id="UP000012073">
    <property type="component" value="Unassembled WGS sequence"/>
</dbReference>